<keyword evidence="1" id="KW-1133">Transmembrane helix</keyword>
<accession>A0A7J7K3C3</accession>
<keyword evidence="1" id="KW-0472">Membrane</keyword>
<evidence type="ECO:0000256" key="1">
    <source>
        <dbReference type="SAM" id="Phobius"/>
    </source>
</evidence>
<comment type="caution">
    <text evidence="2">The sequence shown here is derived from an EMBL/GenBank/DDBJ whole genome shotgun (WGS) entry which is preliminary data.</text>
</comment>
<sequence length="178" mass="19628">MERVLFLLTVSHMILGIISLGFGIAWMILHFTADDFQDDRLPSYAYLAMLPEIVCGFMILLSGCLGSRINRKKSCLGISFIATNTFNILVWTPILVVGYAILIIVMTNGAFCGTQPCLPSTWDTYGIEHLLIAGKDWVYLFPAAGVTVGFLDFVISIGAALSYCCLSNKEKMPISDRE</sequence>
<proteinExistence type="predicted"/>
<feature type="transmembrane region" description="Helical" evidence="1">
    <location>
        <begin position="5"/>
        <end position="29"/>
    </location>
</feature>
<feature type="transmembrane region" description="Helical" evidence="1">
    <location>
        <begin position="139"/>
        <end position="166"/>
    </location>
</feature>
<dbReference type="EMBL" id="VXIV02001489">
    <property type="protein sequence ID" value="KAF6032703.1"/>
    <property type="molecule type" value="Genomic_DNA"/>
</dbReference>
<protein>
    <submittedName>
        <fullName evidence="2">Uncharacterized protein</fullName>
    </submittedName>
</protein>
<organism evidence="2 3">
    <name type="scientific">Bugula neritina</name>
    <name type="common">Brown bryozoan</name>
    <name type="synonym">Sertularia neritina</name>
    <dbReference type="NCBI Taxonomy" id="10212"/>
    <lineage>
        <taxon>Eukaryota</taxon>
        <taxon>Metazoa</taxon>
        <taxon>Spiralia</taxon>
        <taxon>Lophotrochozoa</taxon>
        <taxon>Bryozoa</taxon>
        <taxon>Gymnolaemata</taxon>
        <taxon>Cheilostomatida</taxon>
        <taxon>Flustrina</taxon>
        <taxon>Buguloidea</taxon>
        <taxon>Bugulidae</taxon>
        <taxon>Bugula</taxon>
    </lineage>
</organism>
<keyword evidence="1" id="KW-0812">Transmembrane</keyword>
<evidence type="ECO:0000313" key="3">
    <source>
        <dbReference type="Proteomes" id="UP000593567"/>
    </source>
</evidence>
<feature type="transmembrane region" description="Helical" evidence="1">
    <location>
        <begin position="44"/>
        <end position="65"/>
    </location>
</feature>
<reference evidence="2" key="1">
    <citation type="submission" date="2020-06" db="EMBL/GenBank/DDBJ databases">
        <title>Draft genome of Bugula neritina, a colonial animal packing powerful symbionts and potential medicines.</title>
        <authorList>
            <person name="Rayko M."/>
        </authorList>
    </citation>
    <scope>NUCLEOTIDE SEQUENCE [LARGE SCALE GENOMIC DNA]</scope>
    <source>
        <strain evidence="2">Kwan_BN1</strain>
    </source>
</reference>
<evidence type="ECO:0000313" key="2">
    <source>
        <dbReference type="EMBL" id="KAF6032703.1"/>
    </source>
</evidence>
<keyword evidence="3" id="KW-1185">Reference proteome</keyword>
<gene>
    <name evidence="2" type="ORF">EB796_008990</name>
</gene>
<dbReference type="Proteomes" id="UP000593567">
    <property type="component" value="Unassembled WGS sequence"/>
</dbReference>
<name>A0A7J7K3C3_BUGNE</name>
<dbReference type="AlphaFoldDB" id="A0A7J7K3C3"/>
<feature type="transmembrane region" description="Helical" evidence="1">
    <location>
        <begin position="86"/>
        <end position="106"/>
    </location>
</feature>